<accession>A0A914AND8</accession>
<dbReference type="OMA" id="AINIRHE"/>
<dbReference type="Proteomes" id="UP000887568">
    <property type="component" value="Unplaced"/>
</dbReference>
<dbReference type="GeneID" id="119735572"/>
<dbReference type="GO" id="GO:0030626">
    <property type="term" value="F:U12 snRNA binding"/>
    <property type="evidence" value="ECO:0007669"/>
    <property type="project" value="TreeGrafter"/>
</dbReference>
<feature type="compositionally biased region" description="Basic and acidic residues" evidence="7">
    <location>
        <begin position="375"/>
        <end position="388"/>
    </location>
</feature>
<evidence type="ECO:0000256" key="2">
    <source>
        <dbReference type="ARBA" id="ARBA00020364"/>
    </source>
</evidence>
<reference evidence="9" key="1">
    <citation type="submission" date="2022-11" db="UniProtKB">
        <authorList>
            <consortium name="EnsemblMetazoa"/>
        </authorList>
    </citation>
    <scope>IDENTIFICATION</scope>
</reference>
<comment type="subcellular location">
    <subcellularLocation>
        <location evidence="1">Nucleus</location>
    </subcellularLocation>
</comment>
<dbReference type="InterPro" id="IPR035979">
    <property type="entry name" value="RBD_domain_sf"/>
</dbReference>
<feature type="region of interest" description="Disordered" evidence="7">
    <location>
        <begin position="234"/>
        <end position="299"/>
    </location>
</feature>
<dbReference type="FunFam" id="3.30.70.330:FF:000207">
    <property type="entry name" value="RNA-binding region (RNP1, RRM)-containing 3"/>
    <property type="match status" value="1"/>
</dbReference>
<evidence type="ECO:0000256" key="1">
    <source>
        <dbReference type="ARBA" id="ARBA00004123"/>
    </source>
</evidence>
<evidence type="ECO:0000259" key="8">
    <source>
        <dbReference type="PROSITE" id="PS50102"/>
    </source>
</evidence>
<dbReference type="AlphaFoldDB" id="A0A914AND8"/>
<dbReference type="PROSITE" id="PS50102">
    <property type="entry name" value="RRM"/>
    <property type="match status" value="2"/>
</dbReference>
<sequence>MAASMGKDMDNGNFERNTLIIRHLPSSMNNVEKQEFLEYFGAVHVRVLSNFGRMKHAAFATFRDQSAAAQALTRLHQLKVLGHTLVVEYAKSNAASQAGLAATSSIERRNGEAIDSSTDGCNLDQEHKSEKAAYGNSTIADGLKGLQQRIGISSRHGIDFPLNPVLRYRYPAPSVGILTNIVNSLASVPKLYTQVLHLMNKMNLPAPFGPVTPAPPLIRDVPPPSVVNNQTVEAMEMSSSSEESEIESDPDEKEKTKTIQSSLKRPSKTKNPHRAKRHKLQPLIPAKAPPVGGAVPPSQPARAVDVFEQSQAPIGKRIEFRLTEGMAGALDGNQMHSTTGEEIAGSGEPRTDQQPAEANPGSSSLVSGFGTFEHPTTEKEANPAKREGLEEDETEEGEEEDDGKVTEFISRRELRNRLPDHEIKRHPVFKRYEPGEPTTRLYLKNLAKTVEEKDLKYIYGRYVDWSSPIDRDMFTIQLMTQGRMKGQAFVGLPSEFAAQKALRDTNAYILQGKPIVVQFARSAKLKEKEEKDSKKKGRREII</sequence>
<dbReference type="PANTHER" id="PTHR16105">
    <property type="entry name" value="RNA-BINDING REGION-CONTAINING PROTEIN 3"/>
    <property type="match status" value="1"/>
</dbReference>
<dbReference type="CDD" id="cd12239">
    <property type="entry name" value="RRM2_RBM40_like"/>
    <property type="match status" value="1"/>
</dbReference>
<evidence type="ECO:0000256" key="6">
    <source>
        <dbReference type="PROSITE-ProRule" id="PRU00176"/>
    </source>
</evidence>
<dbReference type="GO" id="GO:0097157">
    <property type="term" value="F:pre-mRNA intronic binding"/>
    <property type="evidence" value="ECO:0007669"/>
    <property type="project" value="TreeGrafter"/>
</dbReference>
<dbReference type="Gene3D" id="6.10.250.610">
    <property type="match status" value="1"/>
</dbReference>
<dbReference type="GO" id="GO:0005689">
    <property type="term" value="C:U12-type spliceosomal complex"/>
    <property type="evidence" value="ECO:0007669"/>
    <property type="project" value="TreeGrafter"/>
</dbReference>
<dbReference type="CTD" id="55599"/>
<evidence type="ECO:0000256" key="4">
    <source>
        <dbReference type="ARBA" id="ARBA00022884"/>
    </source>
</evidence>
<name>A0A914AND8_PATMI</name>
<dbReference type="InterPro" id="IPR000504">
    <property type="entry name" value="RRM_dom"/>
</dbReference>
<feature type="compositionally biased region" description="Acidic residues" evidence="7">
    <location>
        <begin position="242"/>
        <end position="251"/>
    </location>
</feature>
<feature type="compositionally biased region" description="Low complexity" evidence="7">
    <location>
        <begin position="285"/>
        <end position="296"/>
    </location>
</feature>
<feature type="compositionally biased region" description="Polar residues" evidence="7">
    <location>
        <begin position="352"/>
        <end position="366"/>
    </location>
</feature>
<keyword evidence="10" id="KW-1185">Reference proteome</keyword>
<feature type="domain" description="RRM" evidence="8">
    <location>
        <begin position="17"/>
        <end position="92"/>
    </location>
</feature>
<dbReference type="SMART" id="SM00360">
    <property type="entry name" value="RRM"/>
    <property type="match status" value="2"/>
</dbReference>
<dbReference type="RefSeq" id="XP_038065262.1">
    <property type="nucleotide sequence ID" value="XM_038209334.1"/>
</dbReference>
<evidence type="ECO:0000313" key="10">
    <source>
        <dbReference type="Proteomes" id="UP000887568"/>
    </source>
</evidence>
<feature type="compositionally biased region" description="Basic residues" evidence="7">
    <location>
        <begin position="265"/>
        <end position="280"/>
    </location>
</feature>
<dbReference type="InterPro" id="IPR034147">
    <property type="entry name" value="RBM40_RRM1"/>
</dbReference>
<dbReference type="CDD" id="cd12238">
    <property type="entry name" value="RRM1_RBM40_like"/>
    <property type="match status" value="1"/>
</dbReference>
<evidence type="ECO:0000256" key="5">
    <source>
        <dbReference type="ARBA" id="ARBA00023242"/>
    </source>
</evidence>
<dbReference type="InterPro" id="IPR045164">
    <property type="entry name" value="RBM41/RNPC3"/>
</dbReference>
<feature type="domain" description="RRM" evidence="8">
    <location>
        <begin position="439"/>
        <end position="522"/>
    </location>
</feature>
<keyword evidence="5" id="KW-0539">Nucleus</keyword>
<dbReference type="Pfam" id="PF00076">
    <property type="entry name" value="RRM_1"/>
    <property type="match status" value="1"/>
</dbReference>
<dbReference type="OrthoDB" id="277802at2759"/>
<dbReference type="EnsemblMetazoa" id="XM_038209334.1">
    <property type="protein sequence ID" value="XP_038065262.1"/>
    <property type="gene ID" value="LOC119735572"/>
</dbReference>
<keyword evidence="3" id="KW-0677">Repeat</keyword>
<protein>
    <recommendedName>
        <fullName evidence="2">RNA-binding region-containing protein 3</fullName>
    </recommendedName>
</protein>
<organism evidence="9 10">
    <name type="scientific">Patiria miniata</name>
    <name type="common">Bat star</name>
    <name type="synonym">Asterina miniata</name>
    <dbReference type="NCBI Taxonomy" id="46514"/>
    <lineage>
        <taxon>Eukaryota</taxon>
        <taxon>Metazoa</taxon>
        <taxon>Echinodermata</taxon>
        <taxon>Eleutherozoa</taxon>
        <taxon>Asterozoa</taxon>
        <taxon>Asteroidea</taxon>
        <taxon>Valvatacea</taxon>
        <taxon>Valvatida</taxon>
        <taxon>Asterinidae</taxon>
        <taxon>Patiria</taxon>
    </lineage>
</organism>
<evidence type="ECO:0000256" key="3">
    <source>
        <dbReference type="ARBA" id="ARBA00022737"/>
    </source>
</evidence>
<dbReference type="InterPro" id="IPR012677">
    <property type="entry name" value="Nucleotide-bd_a/b_plait_sf"/>
</dbReference>
<dbReference type="GO" id="GO:0000398">
    <property type="term" value="P:mRNA splicing, via spliceosome"/>
    <property type="evidence" value="ECO:0007669"/>
    <property type="project" value="TreeGrafter"/>
</dbReference>
<proteinExistence type="predicted"/>
<keyword evidence="4 6" id="KW-0694">RNA-binding</keyword>
<evidence type="ECO:0000256" key="7">
    <source>
        <dbReference type="SAM" id="MobiDB-lite"/>
    </source>
</evidence>
<dbReference type="Gene3D" id="3.30.70.330">
    <property type="match status" value="2"/>
</dbReference>
<feature type="compositionally biased region" description="Acidic residues" evidence="7">
    <location>
        <begin position="389"/>
        <end position="402"/>
    </location>
</feature>
<dbReference type="PANTHER" id="PTHR16105:SF0">
    <property type="entry name" value="RNA-BINDING REGION-CONTAINING PROTEIN 3"/>
    <property type="match status" value="1"/>
</dbReference>
<evidence type="ECO:0000313" key="9">
    <source>
        <dbReference type="EnsemblMetazoa" id="XP_038065262.1"/>
    </source>
</evidence>
<dbReference type="SUPFAM" id="SSF54928">
    <property type="entry name" value="RNA-binding domain, RBD"/>
    <property type="match status" value="2"/>
</dbReference>
<feature type="region of interest" description="Disordered" evidence="7">
    <location>
        <begin position="330"/>
        <end position="408"/>
    </location>
</feature>